<evidence type="ECO:0000259" key="1">
    <source>
        <dbReference type="Pfam" id="PF01571"/>
    </source>
</evidence>
<feature type="domain" description="GCVT N-terminal" evidence="1">
    <location>
        <begin position="24"/>
        <end position="194"/>
    </location>
</feature>
<dbReference type="GO" id="GO:0016226">
    <property type="term" value="P:iron-sulfur cluster assembly"/>
    <property type="evidence" value="ECO:0007669"/>
    <property type="project" value="TreeGrafter"/>
</dbReference>
<dbReference type="PIRSF" id="PIRSF006487">
    <property type="entry name" value="GcvT"/>
    <property type="match status" value="1"/>
</dbReference>
<keyword evidence="3" id="KW-1185">Reference proteome</keyword>
<organism evidence="2 3">
    <name type="scientific">Parasulfuritortus cantonensis</name>
    <dbReference type="NCBI Taxonomy" id="2528202"/>
    <lineage>
        <taxon>Bacteria</taxon>
        <taxon>Pseudomonadati</taxon>
        <taxon>Pseudomonadota</taxon>
        <taxon>Betaproteobacteria</taxon>
        <taxon>Nitrosomonadales</taxon>
        <taxon>Thiobacillaceae</taxon>
        <taxon>Parasulfuritortus</taxon>
    </lineage>
</organism>
<dbReference type="NCBIfam" id="TIGR03317">
    <property type="entry name" value="ygfZ_signature"/>
    <property type="match status" value="1"/>
</dbReference>
<reference evidence="2 3" key="1">
    <citation type="submission" date="2019-03" db="EMBL/GenBank/DDBJ databases">
        <title>Genome sequence of Thiobacillaceae bacterium LSR1, a sulfur-oxidizing bacterium isolated from freshwater sediment.</title>
        <authorList>
            <person name="Li S."/>
        </authorList>
    </citation>
    <scope>NUCLEOTIDE SEQUENCE [LARGE SCALE GENOMIC DNA]</scope>
    <source>
        <strain evidence="2 3">LSR1</strain>
    </source>
</reference>
<dbReference type="PANTHER" id="PTHR22602">
    <property type="entry name" value="TRANSFERASE CAF17, MITOCHONDRIAL-RELATED"/>
    <property type="match status" value="1"/>
</dbReference>
<dbReference type="AlphaFoldDB" id="A0A4R1B7C9"/>
<dbReference type="InterPro" id="IPR006222">
    <property type="entry name" value="GCVT_N"/>
</dbReference>
<proteinExistence type="predicted"/>
<dbReference type="SUPFAM" id="SSF101790">
    <property type="entry name" value="Aminomethyltransferase beta-barrel domain"/>
    <property type="match status" value="1"/>
</dbReference>
<dbReference type="OrthoDB" id="9796287at2"/>
<evidence type="ECO:0000313" key="2">
    <source>
        <dbReference type="EMBL" id="TCJ12877.1"/>
    </source>
</evidence>
<gene>
    <name evidence="2" type="ORF">EZJ19_11620</name>
</gene>
<accession>A0A4R1B7C9</accession>
<dbReference type="Gene3D" id="2.40.30.160">
    <property type="match status" value="1"/>
</dbReference>
<dbReference type="InterPro" id="IPR029043">
    <property type="entry name" value="GcvT/YgfZ_C"/>
</dbReference>
<dbReference type="Pfam" id="PF01571">
    <property type="entry name" value="GCV_T"/>
    <property type="match status" value="1"/>
</dbReference>
<comment type="caution">
    <text evidence="2">The sequence shown here is derived from an EMBL/GenBank/DDBJ whole genome shotgun (WGS) entry which is preliminary data.</text>
</comment>
<dbReference type="InterPro" id="IPR045179">
    <property type="entry name" value="YgfZ/GcvT"/>
</dbReference>
<dbReference type="Gene3D" id="3.30.70.1400">
    <property type="entry name" value="Aminomethyltransferase beta-barrel domains"/>
    <property type="match status" value="1"/>
</dbReference>
<dbReference type="Gene3D" id="3.30.70.1630">
    <property type="match status" value="1"/>
</dbReference>
<sequence>MNPMLSDWNEFLRGQTLGGAAVDPAAARAELVLADLSHWGLIAFAGDEAQTFLHSQVTNDLRGLGPERAVFAGYCSAKGRMLANFLVFKRDGDILVMLPETLREAVRKRLAMFILRSKVTARDANGDWVRLGLSGPGAGALLADALATAPGPGIMAMAHTEAAFAIRLGDERFDIFVRPGQAPDLWRALAARARAVAAPVWDWLMVDAGIPAVVPATQDQFVPQMANMIELGGVSFQKGCYPGQEIVARSQYLGTQKRRLYLAHVESEVQPGEPVYSPAGGDQPVGQVANAAAAPGGGYDVLAVLQISAYESGAVHLGKEGGPALAFRPLAYMG</sequence>
<dbReference type="SUPFAM" id="SSF103025">
    <property type="entry name" value="Folate-binding domain"/>
    <property type="match status" value="1"/>
</dbReference>
<name>A0A4R1B7C9_9PROT</name>
<dbReference type="PANTHER" id="PTHR22602:SF0">
    <property type="entry name" value="TRANSFERASE CAF17, MITOCHONDRIAL-RELATED"/>
    <property type="match status" value="1"/>
</dbReference>
<dbReference type="EMBL" id="SJZB01000042">
    <property type="protein sequence ID" value="TCJ12877.1"/>
    <property type="molecule type" value="Genomic_DNA"/>
</dbReference>
<dbReference type="Proteomes" id="UP000295443">
    <property type="component" value="Unassembled WGS sequence"/>
</dbReference>
<protein>
    <submittedName>
        <fullName evidence="2">Folate-binding protein</fullName>
    </submittedName>
</protein>
<dbReference type="InterPro" id="IPR017703">
    <property type="entry name" value="YgfZ/GCV_T_CS"/>
</dbReference>
<evidence type="ECO:0000313" key="3">
    <source>
        <dbReference type="Proteomes" id="UP000295443"/>
    </source>
</evidence>